<name>A0A1D2J4V8_PARBR</name>
<feature type="non-terminal residue" evidence="2">
    <location>
        <position position="1"/>
    </location>
</feature>
<dbReference type="VEuPathDB" id="FungiDB:PABG_02865"/>
<evidence type="ECO:0000313" key="3">
    <source>
        <dbReference type="Proteomes" id="UP000242814"/>
    </source>
</evidence>
<organism evidence="2 3">
    <name type="scientific">Paracoccidioides brasiliensis</name>
    <dbReference type="NCBI Taxonomy" id="121759"/>
    <lineage>
        <taxon>Eukaryota</taxon>
        <taxon>Fungi</taxon>
        <taxon>Dikarya</taxon>
        <taxon>Ascomycota</taxon>
        <taxon>Pezizomycotina</taxon>
        <taxon>Eurotiomycetes</taxon>
        <taxon>Eurotiomycetidae</taxon>
        <taxon>Onygenales</taxon>
        <taxon>Ajellomycetaceae</taxon>
        <taxon>Paracoccidioides</taxon>
    </lineage>
</organism>
<evidence type="ECO:0000313" key="2">
    <source>
        <dbReference type="EMBL" id="ODH13295.1"/>
    </source>
</evidence>
<dbReference type="EMBL" id="LZYO01000525">
    <property type="protein sequence ID" value="ODH13295.1"/>
    <property type="molecule type" value="Genomic_DNA"/>
</dbReference>
<evidence type="ECO:0000256" key="1">
    <source>
        <dbReference type="SAM" id="MobiDB-lite"/>
    </source>
</evidence>
<dbReference type="Proteomes" id="UP000242814">
    <property type="component" value="Unassembled WGS sequence"/>
</dbReference>
<feature type="region of interest" description="Disordered" evidence="1">
    <location>
        <begin position="1"/>
        <end position="45"/>
    </location>
</feature>
<proteinExistence type="predicted"/>
<protein>
    <submittedName>
        <fullName evidence="2">Uncharacterized protein</fullName>
    </submittedName>
</protein>
<dbReference type="VEuPathDB" id="FungiDB:PADG_01373"/>
<feature type="compositionally biased region" description="Polar residues" evidence="1">
    <location>
        <begin position="1"/>
        <end position="19"/>
    </location>
</feature>
<accession>A0A1D2J4V8</accession>
<gene>
    <name evidence="2" type="ORF">ACO22_07406</name>
</gene>
<dbReference type="AlphaFoldDB" id="A0A1D2J4V8"/>
<sequence>VKHACSNQQLQLSWKQPASPSDKEPRGIREISSSSSYKTQPSQLGVMRSGVSGKYPHWCVQNDVIGLPGSGVAMTMSNIRNATCYKDGTASAGDDDDDDDETQFTVNPSSSMNCIPLLRCTCSLKSPAQSLDPGPDVKIGDRLAWIPICPWRERRRGGGGWRGVASRSRVRSSLPLVFRITNHGKTLRSSSLVVGALSDHGSANRKV</sequence>
<reference evidence="2 3" key="1">
    <citation type="submission" date="2016-06" db="EMBL/GenBank/DDBJ databases">
        <authorList>
            <person name="Kjaerup R.B."/>
            <person name="Dalgaard T.S."/>
            <person name="Juul-Madsen H.R."/>
        </authorList>
    </citation>
    <scope>NUCLEOTIDE SEQUENCE [LARGE SCALE GENOMIC DNA]</scope>
    <source>
        <strain evidence="2 3">Pb300</strain>
    </source>
</reference>
<comment type="caution">
    <text evidence="2">The sequence shown here is derived from an EMBL/GenBank/DDBJ whole genome shotgun (WGS) entry which is preliminary data.</text>
</comment>